<evidence type="ECO:0000256" key="3">
    <source>
        <dbReference type="PROSITE-ProRule" id="PRU00284"/>
    </source>
</evidence>
<dbReference type="SMART" id="SM00304">
    <property type="entry name" value="HAMP"/>
    <property type="match status" value="1"/>
</dbReference>
<dbReference type="Gene3D" id="1.10.287.950">
    <property type="entry name" value="Methyl-accepting chemotaxis protein"/>
    <property type="match status" value="1"/>
</dbReference>
<dbReference type="STRING" id="42354.SAMN05216333_1023"/>
<keyword evidence="1" id="KW-0488">Methylation</keyword>
<keyword evidence="6" id="KW-0472">Membrane</keyword>
<dbReference type="PRINTS" id="PR00260">
    <property type="entry name" value="CHEMTRNSDUCR"/>
</dbReference>
<evidence type="ECO:0000259" key="8">
    <source>
        <dbReference type="PROSITE" id="PS50885"/>
    </source>
</evidence>
<gene>
    <name evidence="9" type="ORF">SAMN05216333_1023</name>
</gene>
<feature type="transmembrane region" description="Helical" evidence="6">
    <location>
        <begin position="12"/>
        <end position="33"/>
    </location>
</feature>
<evidence type="ECO:0000256" key="1">
    <source>
        <dbReference type="ARBA" id="ARBA00022481"/>
    </source>
</evidence>
<feature type="domain" description="HAMP" evidence="8">
    <location>
        <begin position="211"/>
        <end position="264"/>
    </location>
</feature>
<keyword evidence="6" id="KW-0812">Transmembrane</keyword>
<feature type="region of interest" description="Disordered" evidence="5">
    <location>
        <begin position="515"/>
        <end position="565"/>
    </location>
</feature>
<evidence type="ECO:0000256" key="5">
    <source>
        <dbReference type="SAM" id="MobiDB-lite"/>
    </source>
</evidence>
<dbReference type="Pfam" id="PF00015">
    <property type="entry name" value="MCPsignal"/>
    <property type="match status" value="1"/>
</dbReference>
<feature type="region of interest" description="Disordered" evidence="5">
    <location>
        <begin position="282"/>
        <end position="304"/>
    </location>
</feature>
<dbReference type="PANTHER" id="PTHR43531:SF14">
    <property type="entry name" value="METHYL-ACCEPTING CHEMOTAXIS PROTEIN I-RELATED"/>
    <property type="match status" value="1"/>
</dbReference>
<keyword evidence="3" id="KW-0807">Transducer</keyword>
<dbReference type="CDD" id="cd06225">
    <property type="entry name" value="HAMP"/>
    <property type="match status" value="1"/>
</dbReference>
<dbReference type="InterPro" id="IPR051310">
    <property type="entry name" value="MCP_chemotaxis"/>
</dbReference>
<dbReference type="OrthoDB" id="8530258at2"/>
<dbReference type="PROSITE" id="PS50885">
    <property type="entry name" value="HAMP"/>
    <property type="match status" value="1"/>
</dbReference>
<dbReference type="InterPro" id="IPR004090">
    <property type="entry name" value="Chemotax_Me-accpt_rcpt"/>
</dbReference>
<proteinExistence type="inferred from homology"/>
<evidence type="ECO:0000313" key="9">
    <source>
        <dbReference type="EMBL" id="SEN87821.1"/>
    </source>
</evidence>
<dbReference type="CDD" id="cd11386">
    <property type="entry name" value="MCP_signal"/>
    <property type="match status" value="1"/>
</dbReference>
<feature type="coiled-coil region" evidence="4">
    <location>
        <begin position="469"/>
        <end position="496"/>
    </location>
</feature>
<keyword evidence="4" id="KW-0175">Coiled coil</keyword>
<dbReference type="InterPro" id="IPR003660">
    <property type="entry name" value="HAMP_dom"/>
</dbReference>
<dbReference type="SUPFAM" id="SSF58104">
    <property type="entry name" value="Methyl-accepting chemotaxis protein (MCP) signaling domain"/>
    <property type="match status" value="1"/>
</dbReference>
<dbReference type="AlphaFoldDB" id="A0A1H8K4Z2"/>
<dbReference type="Pfam" id="PF12729">
    <property type="entry name" value="4HB_MCP_1"/>
    <property type="match status" value="1"/>
</dbReference>
<dbReference type="PROSITE" id="PS50111">
    <property type="entry name" value="CHEMOTAXIS_TRANSDUC_2"/>
    <property type="match status" value="1"/>
</dbReference>
<evidence type="ECO:0000256" key="2">
    <source>
        <dbReference type="ARBA" id="ARBA00029447"/>
    </source>
</evidence>
<reference evidence="10" key="1">
    <citation type="submission" date="2016-10" db="EMBL/GenBank/DDBJ databases">
        <authorList>
            <person name="Varghese N."/>
            <person name="Submissions S."/>
        </authorList>
    </citation>
    <scope>NUCLEOTIDE SEQUENCE [LARGE SCALE GENOMIC DNA]</scope>
    <source>
        <strain evidence="10">Nm76</strain>
    </source>
</reference>
<evidence type="ECO:0000256" key="4">
    <source>
        <dbReference type="SAM" id="Coils"/>
    </source>
</evidence>
<dbReference type="InterPro" id="IPR024478">
    <property type="entry name" value="HlyB_4HB_MCP"/>
</dbReference>
<protein>
    <submittedName>
        <fullName evidence="9">Methyl-accepting chemotaxis sensory transducer with TarH sensor</fullName>
    </submittedName>
</protein>
<keyword evidence="6" id="KW-1133">Transmembrane helix</keyword>
<name>A0A1H8K4Z2_9PROT</name>
<dbReference type="GO" id="GO:0004888">
    <property type="term" value="F:transmembrane signaling receptor activity"/>
    <property type="evidence" value="ECO:0007669"/>
    <property type="project" value="InterPro"/>
</dbReference>
<evidence type="ECO:0000256" key="6">
    <source>
        <dbReference type="SAM" id="Phobius"/>
    </source>
</evidence>
<keyword evidence="10" id="KW-1185">Reference proteome</keyword>
<dbReference type="GO" id="GO:0007165">
    <property type="term" value="P:signal transduction"/>
    <property type="evidence" value="ECO:0007669"/>
    <property type="project" value="UniProtKB-KW"/>
</dbReference>
<dbReference type="GO" id="GO:0005886">
    <property type="term" value="C:plasma membrane"/>
    <property type="evidence" value="ECO:0007669"/>
    <property type="project" value="TreeGrafter"/>
</dbReference>
<dbReference type="PANTHER" id="PTHR43531">
    <property type="entry name" value="PROTEIN ICFG"/>
    <property type="match status" value="1"/>
</dbReference>
<dbReference type="FunFam" id="1.10.287.950:FF:000002">
    <property type="entry name" value="Methyl-accepting chemotaxis protein"/>
    <property type="match status" value="1"/>
</dbReference>
<dbReference type="Proteomes" id="UP000198814">
    <property type="component" value="Unassembled WGS sequence"/>
</dbReference>
<feature type="transmembrane region" description="Helical" evidence="6">
    <location>
        <begin position="187"/>
        <end position="210"/>
    </location>
</feature>
<accession>A0A1H8K4Z2</accession>
<comment type="similarity">
    <text evidence="2">Belongs to the methyl-accepting chemotaxis (MCP) protein family.</text>
</comment>
<dbReference type="RefSeq" id="WP_090315713.1">
    <property type="nucleotide sequence ID" value="NZ_FNOE01000003.1"/>
</dbReference>
<dbReference type="EMBL" id="FODO01000002">
    <property type="protein sequence ID" value="SEN87821.1"/>
    <property type="molecule type" value="Genomic_DNA"/>
</dbReference>
<dbReference type="Pfam" id="PF00672">
    <property type="entry name" value="HAMP"/>
    <property type="match status" value="1"/>
</dbReference>
<evidence type="ECO:0000313" key="10">
    <source>
        <dbReference type="Proteomes" id="UP000198814"/>
    </source>
</evidence>
<organism evidence="9 10">
    <name type="scientific">Nitrosomonas oligotropha</name>
    <dbReference type="NCBI Taxonomy" id="42354"/>
    <lineage>
        <taxon>Bacteria</taxon>
        <taxon>Pseudomonadati</taxon>
        <taxon>Pseudomonadota</taxon>
        <taxon>Betaproteobacteria</taxon>
        <taxon>Nitrosomonadales</taxon>
        <taxon>Nitrosomonadaceae</taxon>
        <taxon>Nitrosomonas</taxon>
    </lineage>
</organism>
<dbReference type="GO" id="GO:0006935">
    <property type="term" value="P:chemotaxis"/>
    <property type="evidence" value="ECO:0007669"/>
    <property type="project" value="InterPro"/>
</dbReference>
<evidence type="ECO:0000259" key="7">
    <source>
        <dbReference type="PROSITE" id="PS50111"/>
    </source>
</evidence>
<sequence>MLKDMTVKTELIIVIGLLSVILIGIGVLGLHGIKQSNEGLRTVYQDRTVTAVDLATINDIWEAVRKNVTIATSTKSTEFAKEKSEETAKTIKSAEEIWARFMATELTTVEEQLAQEKLRLHAAYVAAVNKIFAMTIAGDFDGAAKNLKDEAEPLFYRLHETIYSMITLQGKVAAEEYESAVSDYSSIFMIMIATISSSVLLACALGYILLRGIVKPLNEAITIANAVAAGDLSTRIEPRSTVNGFGRLINALKAMNDNLIDLVGKVRVDANLIQTSAGEIASGNSDLSQRTEEQASSLEETASSMEELTSTVKQNADNARQANQLAAGASEVAVRGGAVVGQVVQTMSSINESSKKIVDIISVIDGIAFQTNILALNAAVEAARAGEQGRGFAVVATEVRTLAQRSATAAKEIKELINDSVAKVEVGTRLVDEAGDTMDKVVTAVKRVTDIMNEISAASQEQHSGIEQVNQAVTQMDEVTQQNAALVEQAASAAETMHDQAQALAQAVSVFKLSESSGGSSTAKPVKRSNRPVTKLPNRVKVIASESSEPPRKIAANGGNDWEEF</sequence>
<dbReference type="SMART" id="SM00283">
    <property type="entry name" value="MA"/>
    <property type="match status" value="1"/>
</dbReference>
<feature type="domain" description="Methyl-accepting transducer" evidence="7">
    <location>
        <begin position="269"/>
        <end position="498"/>
    </location>
</feature>
<dbReference type="InterPro" id="IPR004089">
    <property type="entry name" value="MCPsignal_dom"/>
</dbReference>